<dbReference type="Gene3D" id="3.30.1300.10">
    <property type="entry name" value="Pantoate-beta-alanine ligase, C-terminal domain"/>
    <property type="match status" value="1"/>
</dbReference>
<dbReference type="GO" id="GO:0005524">
    <property type="term" value="F:ATP binding"/>
    <property type="evidence" value="ECO:0007669"/>
    <property type="project" value="UniProtKB-KW"/>
</dbReference>
<dbReference type="GO" id="GO:0005829">
    <property type="term" value="C:cytosol"/>
    <property type="evidence" value="ECO:0007669"/>
    <property type="project" value="TreeGrafter"/>
</dbReference>
<evidence type="ECO:0000256" key="5">
    <source>
        <dbReference type="ARBA" id="ARBA00022741"/>
    </source>
</evidence>
<dbReference type="InterPro" id="IPR014729">
    <property type="entry name" value="Rossmann-like_a/b/a_fold"/>
</dbReference>
<dbReference type="NCBIfam" id="TIGR00018">
    <property type="entry name" value="panC"/>
    <property type="match status" value="1"/>
</dbReference>
<dbReference type="HAMAP" id="MF_00158">
    <property type="entry name" value="PanC"/>
    <property type="match status" value="1"/>
</dbReference>
<dbReference type="InterPro" id="IPR003721">
    <property type="entry name" value="Pantoate_ligase"/>
</dbReference>
<sequence>MIIAKNVPELRAYLAQRRAGKRLAFVPTMGNLHAGHLKLIEVARRLADMVVVSIYVNPLQFGANEDLDSYPRTPVEDCTALEAQGVELLFMPGDKEMSPRGRAAQTFVEVPVLSDVLCGASRPGHFRGVATVVNRLFNLVQPDLALFGKKDYQQLLVIRLMVSDLGMPVEIVGVDTVRESDGLAMSSRNNYLSPQERQAAPRLYAVLGAVRERILKERVSPADAEPEARVALEAAGFRPDYVSVRRRDDLGVPAPADKQLVVLAAAWLGRTRLIDNLEIDL</sequence>
<evidence type="ECO:0000313" key="9">
    <source>
        <dbReference type="EMBL" id="OGI47053.1"/>
    </source>
</evidence>
<evidence type="ECO:0000256" key="6">
    <source>
        <dbReference type="ARBA" id="ARBA00022840"/>
    </source>
</evidence>
<dbReference type="Proteomes" id="UP000179360">
    <property type="component" value="Unassembled WGS sequence"/>
</dbReference>
<feature type="binding site" evidence="8">
    <location>
        <begin position="148"/>
        <end position="151"/>
    </location>
    <ligand>
        <name>ATP</name>
        <dbReference type="ChEBI" id="CHEBI:30616"/>
    </ligand>
</feature>
<comment type="pathway">
    <text evidence="1 8">Cofactor biosynthesis; (R)-pantothenate biosynthesis; (R)-pantothenate from (R)-pantoate and beta-alanine: step 1/1.</text>
</comment>
<dbReference type="GO" id="GO:0004592">
    <property type="term" value="F:pantoate-beta-alanine ligase activity"/>
    <property type="evidence" value="ECO:0007669"/>
    <property type="project" value="UniProtKB-UniRule"/>
</dbReference>
<feature type="binding site" evidence="8">
    <location>
        <begin position="185"/>
        <end position="188"/>
    </location>
    <ligand>
        <name>ATP</name>
        <dbReference type="ChEBI" id="CHEBI:30616"/>
    </ligand>
</feature>
<dbReference type="EMBL" id="MFSY01000030">
    <property type="protein sequence ID" value="OGI47053.1"/>
    <property type="molecule type" value="Genomic_DNA"/>
</dbReference>
<reference evidence="9 10" key="1">
    <citation type="journal article" date="2016" name="Nat. Commun.">
        <title>Thousands of microbial genomes shed light on interconnected biogeochemical processes in an aquifer system.</title>
        <authorList>
            <person name="Anantharaman K."/>
            <person name="Brown C.T."/>
            <person name="Hug L.A."/>
            <person name="Sharon I."/>
            <person name="Castelle C.J."/>
            <person name="Probst A.J."/>
            <person name="Thomas B.C."/>
            <person name="Singh A."/>
            <person name="Wilkins M.J."/>
            <person name="Karaoz U."/>
            <person name="Brodie E.L."/>
            <person name="Williams K.H."/>
            <person name="Hubbard S.S."/>
            <person name="Banfield J.F."/>
        </authorList>
    </citation>
    <scope>NUCLEOTIDE SEQUENCE [LARGE SCALE GENOMIC DNA]</scope>
</reference>
<gene>
    <name evidence="8" type="primary">panC</name>
    <name evidence="9" type="ORF">A2637_03705</name>
</gene>
<dbReference type="PANTHER" id="PTHR21299:SF1">
    <property type="entry name" value="PANTOATE--BETA-ALANINE LIGASE"/>
    <property type="match status" value="1"/>
</dbReference>
<name>A0A1F6TPK4_9PROT</name>
<dbReference type="NCBIfam" id="TIGR00125">
    <property type="entry name" value="cyt_tran_rel"/>
    <property type="match status" value="1"/>
</dbReference>
<evidence type="ECO:0000256" key="8">
    <source>
        <dbReference type="HAMAP-Rule" id="MF_00158"/>
    </source>
</evidence>
<protein>
    <recommendedName>
        <fullName evidence="8">Pantothenate synthetase</fullName>
        <shortName evidence="8">PS</shortName>
        <ecNumber evidence="8">6.3.2.1</ecNumber>
    </recommendedName>
    <alternativeName>
        <fullName evidence="8">Pantoate--beta-alanine ligase</fullName>
    </alternativeName>
    <alternativeName>
        <fullName evidence="8">Pantoate-activating enzyme</fullName>
    </alternativeName>
</protein>
<feature type="binding site" evidence="8">
    <location>
        <position position="60"/>
    </location>
    <ligand>
        <name>beta-alanine</name>
        <dbReference type="ChEBI" id="CHEBI:57966"/>
    </ligand>
</feature>
<dbReference type="Gene3D" id="3.40.50.620">
    <property type="entry name" value="HUPs"/>
    <property type="match status" value="1"/>
</dbReference>
<organism evidence="9 10">
    <name type="scientific">Candidatus Muproteobacteria bacterium RIFCSPHIGHO2_01_FULL_65_16</name>
    <dbReference type="NCBI Taxonomy" id="1817764"/>
    <lineage>
        <taxon>Bacteria</taxon>
        <taxon>Pseudomonadati</taxon>
        <taxon>Pseudomonadota</taxon>
        <taxon>Candidatus Muproteobacteria</taxon>
    </lineage>
</organism>
<evidence type="ECO:0000256" key="2">
    <source>
        <dbReference type="ARBA" id="ARBA00009256"/>
    </source>
</evidence>
<feature type="binding site" evidence="8">
    <location>
        <begin position="29"/>
        <end position="36"/>
    </location>
    <ligand>
        <name>ATP</name>
        <dbReference type="ChEBI" id="CHEBI:30616"/>
    </ligand>
</feature>
<feature type="binding site" evidence="8">
    <location>
        <position position="154"/>
    </location>
    <ligand>
        <name>(R)-pantoate</name>
        <dbReference type="ChEBI" id="CHEBI:15980"/>
    </ligand>
</feature>
<evidence type="ECO:0000313" key="10">
    <source>
        <dbReference type="Proteomes" id="UP000179360"/>
    </source>
</evidence>
<evidence type="ECO:0000256" key="4">
    <source>
        <dbReference type="ARBA" id="ARBA00022655"/>
    </source>
</evidence>
<keyword evidence="6 8" id="KW-0067">ATP-binding</keyword>
<keyword evidence="8" id="KW-0963">Cytoplasm</keyword>
<dbReference type="PANTHER" id="PTHR21299">
    <property type="entry name" value="CYTIDYLATE KINASE/PANTOATE-BETA-ALANINE LIGASE"/>
    <property type="match status" value="1"/>
</dbReference>
<dbReference type="GO" id="GO:0015940">
    <property type="term" value="P:pantothenate biosynthetic process"/>
    <property type="evidence" value="ECO:0007669"/>
    <property type="project" value="UniProtKB-UniRule"/>
</dbReference>
<comment type="subcellular location">
    <subcellularLocation>
        <location evidence="8">Cytoplasm</location>
    </subcellularLocation>
</comment>
<evidence type="ECO:0000256" key="3">
    <source>
        <dbReference type="ARBA" id="ARBA00022598"/>
    </source>
</evidence>
<dbReference type="FunFam" id="3.40.50.620:FF:000013">
    <property type="entry name" value="Pantothenate synthetase"/>
    <property type="match status" value="1"/>
</dbReference>
<feature type="active site" description="Proton donor" evidence="8">
    <location>
        <position position="36"/>
    </location>
</feature>
<comment type="subunit">
    <text evidence="8">Homodimer.</text>
</comment>
<dbReference type="InterPro" id="IPR004821">
    <property type="entry name" value="Cyt_trans-like"/>
</dbReference>
<dbReference type="InterPro" id="IPR042176">
    <property type="entry name" value="Pantoate_ligase_C"/>
</dbReference>
<comment type="caution">
    <text evidence="9">The sequence shown here is derived from an EMBL/GenBank/DDBJ whole genome shotgun (WGS) entry which is preliminary data.</text>
</comment>
<feature type="binding site" evidence="8">
    <location>
        <position position="177"/>
    </location>
    <ligand>
        <name>ATP</name>
        <dbReference type="ChEBI" id="CHEBI:30616"/>
    </ligand>
</feature>
<keyword evidence="3 8" id="KW-0436">Ligase</keyword>
<dbReference type="Pfam" id="PF02569">
    <property type="entry name" value="Pantoate_ligase"/>
    <property type="match status" value="1"/>
</dbReference>
<comment type="similarity">
    <text evidence="2 8">Belongs to the pantothenate synthetase family.</text>
</comment>
<dbReference type="SUPFAM" id="SSF52374">
    <property type="entry name" value="Nucleotidylyl transferase"/>
    <property type="match status" value="1"/>
</dbReference>
<evidence type="ECO:0000256" key="1">
    <source>
        <dbReference type="ARBA" id="ARBA00004990"/>
    </source>
</evidence>
<dbReference type="UniPathway" id="UPA00028">
    <property type="reaction ID" value="UER00005"/>
</dbReference>
<keyword evidence="5 8" id="KW-0547">Nucleotide-binding</keyword>
<evidence type="ECO:0000256" key="7">
    <source>
        <dbReference type="ARBA" id="ARBA00048258"/>
    </source>
</evidence>
<comment type="catalytic activity">
    <reaction evidence="7 8">
        <text>(R)-pantoate + beta-alanine + ATP = (R)-pantothenate + AMP + diphosphate + H(+)</text>
        <dbReference type="Rhea" id="RHEA:10912"/>
        <dbReference type="ChEBI" id="CHEBI:15378"/>
        <dbReference type="ChEBI" id="CHEBI:15980"/>
        <dbReference type="ChEBI" id="CHEBI:29032"/>
        <dbReference type="ChEBI" id="CHEBI:30616"/>
        <dbReference type="ChEBI" id="CHEBI:33019"/>
        <dbReference type="ChEBI" id="CHEBI:57966"/>
        <dbReference type="ChEBI" id="CHEBI:456215"/>
        <dbReference type="EC" id="6.3.2.1"/>
    </reaction>
</comment>
<dbReference type="AlphaFoldDB" id="A0A1F6TPK4"/>
<comment type="function">
    <text evidence="8">Catalyzes the condensation of pantoate with beta-alanine in an ATP-dependent reaction via a pantoyl-adenylate intermediate.</text>
</comment>
<feature type="binding site" evidence="8">
    <location>
        <position position="60"/>
    </location>
    <ligand>
        <name>(R)-pantoate</name>
        <dbReference type="ChEBI" id="CHEBI:15980"/>
    </ligand>
</feature>
<dbReference type="STRING" id="1817764.A2637_03705"/>
<keyword evidence="4 8" id="KW-0566">Pantothenate biosynthesis</keyword>
<dbReference type="CDD" id="cd00560">
    <property type="entry name" value="PanC"/>
    <property type="match status" value="1"/>
</dbReference>
<dbReference type="EC" id="6.3.2.1" evidence="8"/>
<proteinExistence type="inferred from homology"/>
<comment type="miscellaneous">
    <text evidence="8">The reaction proceeds by a bi uni uni bi ping pong mechanism.</text>
</comment>
<accession>A0A1F6TPK4</accession>